<dbReference type="RefSeq" id="WP_345294823.1">
    <property type="nucleotide sequence ID" value="NZ_BAABJY010000002.1"/>
</dbReference>
<accession>A0ABP9E4Y4</accession>
<keyword evidence="1" id="KW-0812">Transmembrane</keyword>
<sequence length="253" mass="27709">MDHPAPDIDAPLSAPAAGSLPREIQSASHAAGQADQWFPRALDLLLHHPALLVGVAYLGSALIGIWSSYWFYRSFGIPVVQYFQFSDFLIAGLRDPVSIVSLGALLAALGLSYLPTVYESRRPEAVRGFRRHWWGRLVFPKWGSPFIDRKWYELSPGTTLAIALVFGSGALIQSHARDKADALLAGGGQPIRLMLSGESRPLVGQARLLGTSSGYTFLYWPANGRTEVIAQGELGRIEVLPRRRYDPEAGRGE</sequence>
<reference evidence="3" key="1">
    <citation type="journal article" date="2019" name="Int. J. Syst. Evol. Microbiol.">
        <title>The Global Catalogue of Microorganisms (GCM) 10K type strain sequencing project: providing services to taxonomists for standard genome sequencing and annotation.</title>
        <authorList>
            <consortium name="The Broad Institute Genomics Platform"/>
            <consortium name="The Broad Institute Genome Sequencing Center for Infectious Disease"/>
            <person name="Wu L."/>
            <person name="Ma J."/>
        </authorList>
    </citation>
    <scope>NUCLEOTIDE SEQUENCE [LARGE SCALE GENOMIC DNA]</scope>
    <source>
        <strain evidence="3">JCM 18392</strain>
    </source>
</reference>
<evidence type="ECO:0000256" key="1">
    <source>
        <dbReference type="SAM" id="Phobius"/>
    </source>
</evidence>
<dbReference type="Proteomes" id="UP001501323">
    <property type="component" value="Unassembled WGS sequence"/>
</dbReference>
<keyword evidence="3" id="KW-1185">Reference proteome</keyword>
<evidence type="ECO:0000313" key="2">
    <source>
        <dbReference type="EMBL" id="GAA4863222.1"/>
    </source>
</evidence>
<name>A0ABP9E4Y4_9GAMM</name>
<comment type="caution">
    <text evidence="2">The sequence shown here is derived from an EMBL/GenBank/DDBJ whole genome shotgun (WGS) entry which is preliminary data.</text>
</comment>
<feature type="transmembrane region" description="Helical" evidence="1">
    <location>
        <begin position="93"/>
        <end position="114"/>
    </location>
</feature>
<organism evidence="2 3">
    <name type="scientific">Luteimonas vadosa</name>
    <dbReference type="NCBI Taxonomy" id="1165507"/>
    <lineage>
        <taxon>Bacteria</taxon>
        <taxon>Pseudomonadati</taxon>
        <taxon>Pseudomonadota</taxon>
        <taxon>Gammaproteobacteria</taxon>
        <taxon>Lysobacterales</taxon>
        <taxon>Lysobacteraceae</taxon>
        <taxon>Luteimonas</taxon>
    </lineage>
</organism>
<keyword evidence="1" id="KW-1133">Transmembrane helix</keyword>
<dbReference type="EMBL" id="BAABJY010000002">
    <property type="protein sequence ID" value="GAA4863222.1"/>
    <property type="molecule type" value="Genomic_DNA"/>
</dbReference>
<proteinExistence type="predicted"/>
<gene>
    <name evidence="2" type="ORF">GCM10023332_14190</name>
</gene>
<feature type="transmembrane region" description="Helical" evidence="1">
    <location>
        <begin position="50"/>
        <end position="72"/>
    </location>
</feature>
<protein>
    <submittedName>
        <fullName evidence="2">Uncharacterized protein</fullName>
    </submittedName>
</protein>
<evidence type="ECO:0000313" key="3">
    <source>
        <dbReference type="Proteomes" id="UP001501323"/>
    </source>
</evidence>
<keyword evidence="1" id="KW-0472">Membrane</keyword>